<dbReference type="InterPro" id="IPR025161">
    <property type="entry name" value="IS402-like_dom"/>
</dbReference>
<evidence type="ECO:0000313" key="3">
    <source>
        <dbReference type="Proteomes" id="UP000233769"/>
    </source>
</evidence>
<evidence type="ECO:0000259" key="1">
    <source>
        <dbReference type="Pfam" id="PF13340"/>
    </source>
</evidence>
<sequence>MDALVPDDLWAVVAPLLPPEPEKPQGGRPCVTDRAALAGILLVLRTGMQ</sequence>
<dbReference type="Pfam" id="PF13340">
    <property type="entry name" value="DUF4096"/>
    <property type="match status" value="1"/>
</dbReference>
<dbReference type="EMBL" id="LT962688">
    <property type="protein sequence ID" value="SOR32431.1"/>
    <property type="molecule type" value="Genomic_DNA"/>
</dbReference>
<dbReference type="AlphaFoldDB" id="A0A2N9AYM9"/>
<dbReference type="Proteomes" id="UP000233769">
    <property type="component" value="Chromosome tk0001"/>
</dbReference>
<evidence type="ECO:0000313" key="2">
    <source>
        <dbReference type="EMBL" id="SOR32431.1"/>
    </source>
</evidence>
<protein>
    <recommendedName>
        <fullName evidence="1">Insertion element IS402-like domain-containing protein</fullName>
    </recommendedName>
</protein>
<reference evidence="3" key="1">
    <citation type="submission" date="2017-10" db="EMBL/GenBank/DDBJ databases">
        <authorList>
            <person name="Regsiter A."/>
            <person name="William W."/>
        </authorList>
    </citation>
    <scope>NUCLEOTIDE SEQUENCE [LARGE SCALE GENOMIC DNA]</scope>
</reference>
<gene>
    <name evidence="2" type="ORF">TK0001_5872</name>
</gene>
<feature type="domain" description="Insertion element IS402-like" evidence="1">
    <location>
        <begin position="6"/>
        <end position="49"/>
    </location>
</feature>
<organism evidence="2 3">
    <name type="scientific">Methylorubrum extorquens</name>
    <name type="common">Methylobacterium dichloromethanicum</name>
    <name type="synonym">Methylobacterium extorquens</name>
    <dbReference type="NCBI Taxonomy" id="408"/>
    <lineage>
        <taxon>Bacteria</taxon>
        <taxon>Pseudomonadati</taxon>
        <taxon>Pseudomonadota</taxon>
        <taxon>Alphaproteobacteria</taxon>
        <taxon>Hyphomicrobiales</taxon>
        <taxon>Methylobacteriaceae</taxon>
        <taxon>Methylorubrum</taxon>
    </lineage>
</organism>
<name>A0A2N9AYM9_METEX</name>
<proteinExistence type="predicted"/>
<accession>A0A2N9AYM9</accession>